<dbReference type="PROSITE" id="PS50041">
    <property type="entry name" value="C_TYPE_LECTIN_2"/>
    <property type="match status" value="1"/>
</dbReference>
<dbReference type="SUPFAM" id="SSF57414">
    <property type="entry name" value="Hairpin loop containing domain-like"/>
    <property type="match status" value="1"/>
</dbReference>
<evidence type="ECO:0000259" key="2">
    <source>
        <dbReference type="PROSITE" id="PS50041"/>
    </source>
</evidence>
<dbReference type="InterPro" id="IPR001304">
    <property type="entry name" value="C-type_lectin-like"/>
</dbReference>
<dbReference type="InterPro" id="IPR016187">
    <property type="entry name" value="CTDL_fold"/>
</dbReference>
<comment type="caution">
    <text evidence="4">The sequence shown here is derived from an EMBL/GenBank/DDBJ whole genome shotgun (WGS) entry which is preliminary data.</text>
</comment>
<keyword evidence="1" id="KW-0732">Signal</keyword>
<dbReference type="Gene3D" id="3.10.100.10">
    <property type="entry name" value="Mannose-Binding Protein A, subunit A"/>
    <property type="match status" value="1"/>
</dbReference>
<dbReference type="SUPFAM" id="SSF56436">
    <property type="entry name" value="C-type lectin-like"/>
    <property type="match status" value="1"/>
</dbReference>
<evidence type="ECO:0008006" key="6">
    <source>
        <dbReference type="Google" id="ProtNLM"/>
    </source>
</evidence>
<feature type="signal peptide" evidence="1">
    <location>
        <begin position="1"/>
        <end position="22"/>
    </location>
</feature>
<sequence length="279" mass="32062">MEQTLQILIIILFVIFFRTNEAGRVTTNPIDTMYGSSLYREEHRLDVDDELIRYDNIGRLHECLHSCLLNRPYCRSFNYSPTNGTCILLSDTLCGNETLLLTPDLEFSYYDVMNSPDEEEKLTRSEAFDYCRRLSRKLPQPKSQSDNLFYGEFSRKAFDQNVVLNVTKEMEIVNKANKSDSSPPLQRYRSINDRAPQMIRSFIKNGKFWIGVTDKEHEGVWSFDDGSQVSEHFSAWAVAQPDNGGNGIGAKPENCAAIDSNDNSWIDMDCEQKLHFFCA</sequence>
<accession>A0A9Q0RIM7</accession>
<protein>
    <recommendedName>
        <fullName evidence="6">C-type lectin domain-containing protein</fullName>
    </recommendedName>
</protein>
<dbReference type="AlphaFoldDB" id="A0A9Q0RIM7"/>
<dbReference type="InterPro" id="IPR016186">
    <property type="entry name" value="C-type_lectin-like/link_sf"/>
</dbReference>
<organism evidence="4 5">
    <name type="scientific">Blomia tropicalis</name>
    <name type="common">Mite</name>
    <dbReference type="NCBI Taxonomy" id="40697"/>
    <lineage>
        <taxon>Eukaryota</taxon>
        <taxon>Metazoa</taxon>
        <taxon>Ecdysozoa</taxon>
        <taxon>Arthropoda</taxon>
        <taxon>Chelicerata</taxon>
        <taxon>Arachnida</taxon>
        <taxon>Acari</taxon>
        <taxon>Acariformes</taxon>
        <taxon>Sarcoptiformes</taxon>
        <taxon>Astigmata</taxon>
        <taxon>Glycyphagoidea</taxon>
        <taxon>Echimyopodidae</taxon>
        <taxon>Blomia</taxon>
    </lineage>
</organism>
<proteinExistence type="predicted"/>
<feature type="chain" id="PRO_5040501547" description="C-type lectin domain-containing protein" evidence="1">
    <location>
        <begin position="23"/>
        <end position="279"/>
    </location>
</feature>
<evidence type="ECO:0000256" key="1">
    <source>
        <dbReference type="SAM" id="SignalP"/>
    </source>
</evidence>
<evidence type="ECO:0000259" key="3">
    <source>
        <dbReference type="PROSITE" id="PS50948"/>
    </source>
</evidence>
<dbReference type="Pfam" id="PF00024">
    <property type="entry name" value="PAN_1"/>
    <property type="match status" value="1"/>
</dbReference>
<dbReference type="SMART" id="SM00034">
    <property type="entry name" value="CLECT"/>
    <property type="match status" value="1"/>
</dbReference>
<reference evidence="4" key="1">
    <citation type="submission" date="2022-12" db="EMBL/GenBank/DDBJ databases">
        <title>Genome assemblies of Blomia tropicalis.</title>
        <authorList>
            <person name="Cui Y."/>
        </authorList>
    </citation>
    <scope>NUCLEOTIDE SEQUENCE</scope>
    <source>
        <tissue evidence="4">Adult mites</tissue>
    </source>
</reference>
<evidence type="ECO:0000313" key="5">
    <source>
        <dbReference type="Proteomes" id="UP001142055"/>
    </source>
</evidence>
<gene>
    <name evidence="4" type="ORF">RDWZM_010389</name>
</gene>
<dbReference type="EMBL" id="JAPWDV010000004">
    <property type="protein sequence ID" value="KAJ6215889.1"/>
    <property type="molecule type" value="Genomic_DNA"/>
</dbReference>
<dbReference type="InterPro" id="IPR003609">
    <property type="entry name" value="Pan_app"/>
</dbReference>
<dbReference type="InterPro" id="IPR050801">
    <property type="entry name" value="Ca-Dep_Lectins_ImmuneDev"/>
</dbReference>
<dbReference type="PANTHER" id="PTHR22801:SF63">
    <property type="entry name" value="C-TYPE LECTIN DOMAIN-CONTAINING PROTEIN"/>
    <property type="match status" value="1"/>
</dbReference>
<dbReference type="PROSITE" id="PS50948">
    <property type="entry name" value="PAN"/>
    <property type="match status" value="1"/>
</dbReference>
<dbReference type="Gene3D" id="3.50.4.10">
    <property type="entry name" value="Hepatocyte Growth Factor"/>
    <property type="match status" value="1"/>
</dbReference>
<dbReference type="PANTHER" id="PTHR22801">
    <property type="entry name" value="LITHOSTATHINE"/>
    <property type="match status" value="1"/>
</dbReference>
<dbReference type="Pfam" id="PF00059">
    <property type="entry name" value="Lectin_C"/>
    <property type="match status" value="1"/>
</dbReference>
<feature type="domain" description="Apple" evidence="3">
    <location>
        <begin position="34"/>
        <end position="114"/>
    </location>
</feature>
<feature type="domain" description="C-type lectin" evidence="2">
    <location>
        <begin position="190"/>
        <end position="279"/>
    </location>
</feature>
<dbReference type="Proteomes" id="UP001142055">
    <property type="component" value="Chromosome 4"/>
</dbReference>
<evidence type="ECO:0000313" key="4">
    <source>
        <dbReference type="EMBL" id="KAJ6215889.1"/>
    </source>
</evidence>
<name>A0A9Q0RIM7_BLOTA</name>
<keyword evidence="5" id="KW-1185">Reference proteome</keyword>